<name>A0AAN5AJM5_9BACT</name>
<dbReference type="InterPro" id="IPR000595">
    <property type="entry name" value="cNMP-bd_dom"/>
</dbReference>
<evidence type="ECO:0000259" key="7">
    <source>
        <dbReference type="PROSITE" id="PS50110"/>
    </source>
</evidence>
<dbReference type="InterPro" id="IPR011006">
    <property type="entry name" value="CheY-like_superfamily"/>
</dbReference>
<evidence type="ECO:0000259" key="6">
    <source>
        <dbReference type="PROSITE" id="PS50042"/>
    </source>
</evidence>
<dbReference type="Pfam" id="PF13545">
    <property type="entry name" value="HTH_Crp_2"/>
    <property type="match status" value="1"/>
</dbReference>
<dbReference type="SUPFAM" id="SSF46785">
    <property type="entry name" value="Winged helix' DNA-binding domain"/>
    <property type="match status" value="1"/>
</dbReference>
<comment type="caution">
    <text evidence="9">The sequence shown here is derived from an EMBL/GenBank/DDBJ whole genome shotgun (WGS) entry which is preliminary data.</text>
</comment>
<sequence>MKKILLIEDNHEMRENTAEILELANYEVITAENGKVGVEKAQKELPDLIVCDVMMPELDGYGVLYLLGKNPASASIPFIFLTAKAERSDFRKGMEMGADDYLTKPFDDMELLNAVESRLKKSDLFKKDFAQDLGGLDDFFNTAENNDLASLSKDRKVKTYKRKEIIYHEEAIPNGLFFISKGKVKTYKTNEDAKEYITGLFKAGDFIGYMALLEITNYTESAMALEDSEICFIPKEDFFSLLTSKREVAHKFIKILSNNLKESEERLLNLAYNSVRQRVAEALIMLEGRYNEKDKPGDFTMSITREDLANIVGTSTESVIRTLADFKDEGLIEIRGRNIKVIELGRLQSIKNGFY</sequence>
<keyword evidence="10" id="KW-1185">Reference proteome</keyword>
<evidence type="ECO:0000256" key="1">
    <source>
        <dbReference type="ARBA" id="ARBA00022553"/>
    </source>
</evidence>
<keyword evidence="1 5" id="KW-0597">Phosphoprotein</keyword>
<dbReference type="AlphaFoldDB" id="A0AAN5AJM5"/>
<dbReference type="Proteomes" id="UP001310022">
    <property type="component" value="Unassembled WGS sequence"/>
</dbReference>
<evidence type="ECO:0000313" key="9">
    <source>
        <dbReference type="EMBL" id="GJM61017.1"/>
    </source>
</evidence>
<dbReference type="CDD" id="cd00092">
    <property type="entry name" value="HTH_CRP"/>
    <property type="match status" value="1"/>
</dbReference>
<protein>
    <submittedName>
        <fullName evidence="9">Transcriptional regulator</fullName>
    </submittedName>
</protein>
<evidence type="ECO:0000259" key="8">
    <source>
        <dbReference type="PROSITE" id="PS51063"/>
    </source>
</evidence>
<dbReference type="PROSITE" id="PS51063">
    <property type="entry name" value="HTH_CRP_2"/>
    <property type="match status" value="1"/>
</dbReference>
<dbReference type="Gene3D" id="3.40.50.2300">
    <property type="match status" value="1"/>
</dbReference>
<keyword evidence="3" id="KW-0238">DNA-binding</keyword>
<dbReference type="Pfam" id="PF00072">
    <property type="entry name" value="Response_reg"/>
    <property type="match status" value="1"/>
</dbReference>
<feature type="domain" description="Response regulatory" evidence="7">
    <location>
        <begin position="3"/>
        <end position="119"/>
    </location>
</feature>
<dbReference type="PANTHER" id="PTHR43547">
    <property type="entry name" value="TWO-COMPONENT HISTIDINE KINASE"/>
    <property type="match status" value="1"/>
</dbReference>
<dbReference type="PROSITE" id="PS50110">
    <property type="entry name" value="RESPONSE_REGULATORY"/>
    <property type="match status" value="1"/>
</dbReference>
<dbReference type="PANTHER" id="PTHR43547:SF2">
    <property type="entry name" value="HYBRID SIGNAL TRANSDUCTION HISTIDINE KINASE C"/>
    <property type="match status" value="1"/>
</dbReference>
<dbReference type="SMART" id="SM00419">
    <property type="entry name" value="HTH_CRP"/>
    <property type="match status" value="1"/>
</dbReference>
<evidence type="ECO:0000313" key="10">
    <source>
        <dbReference type="Proteomes" id="UP001310022"/>
    </source>
</evidence>
<dbReference type="SMART" id="SM00100">
    <property type="entry name" value="cNMP"/>
    <property type="match status" value="1"/>
</dbReference>
<dbReference type="GO" id="GO:0000155">
    <property type="term" value="F:phosphorelay sensor kinase activity"/>
    <property type="evidence" value="ECO:0007669"/>
    <property type="project" value="TreeGrafter"/>
</dbReference>
<dbReference type="SUPFAM" id="SSF51206">
    <property type="entry name" value="cAMP-binding domain-like"/>
    <property type="match status" value="1"/>
</dbReference>
<evidence type="ECO:0000256" key="2">
    <source>
        <dbReference type="ARBA" id="ARBA00023015"/>
    </source>
</evidence>
<evidence type="ECO:0000256" key="4">
    <source>
        <dbReference type="ARBA" id="ARBA00023163"/>
    </source>
</evidence>
<proteinExistence type="predicted"/>
<dbReference type="InterPro" id="IPR012318">
    <property type="entry name" value="HTH_CRP"/>
</dbReference>
<keyword evidence="2" id="KW-0805">Transcription regulation</keyword>
<feature type="domain" description="Cyclic nucleotide-binding" evidence="6">
    <location>
        <begin position="139"/>
        <end position="259"/>
    </location>
</feature>
<dbReference type="Gene3D" id="2.60.120.10">
    <property type="entry name" value="Jelly Rolls"/>
    <property type="match status" value="1"/>
</dbReference>
<dbReference type="SMART" id="SM00448">
    <property type="entry name" value="REC"/>
    <property type="match status" value="1"/>
</dbReference>
<keyword evidence="4" id="KW-0804">Transcription</keyword>
<dbReference type="InterPro" id="IPR014710">
    <property type="entry name" value="RmlC-like_jellyroll"/>
</dbReference>
<dbReference type="SUPFAM" id="SSF52172">
    <property type="entry name" value="CheY-like"/>
    <property type="match status" value="1"/>
</dbReference>
<dbReference type="InterPro" id="IPR018490">
    <property type="entry name" value="cNMP-bd_dom_sf"/>
</dbReference>
<dbReference type="RefSeq" id="WP_053404908.1">
    <property type="nucleotide sequence ID" value="NZ_BQKE01000001.1"/>
</dbReference>
<dbReference type="CDD" id="cd00038">
    <property type="entry name" value="CAP_ED"/>
    <property type="match status" value="1"/>
</dbReference>
<dbReference type="EMBL" id="BQKE01000001">
    <property type="protein sequence ID" value="GJM61017.1"/>
    <property type="molecule type" value="Genomic_DNA"/>
</dbReference>
<gene>
    <name evidence="9" type="ORF">PEDI_15690</name>
</gene>
<reference evidence="9 10" key="1">
    <citation type="submission" date="2021-12" db="EMBL/GenBank/DDBJ databases">
        <title>Genome sequencing of bacteria with rrn-lacking chromosome and rrn-plasmid.</title>
        <authorList>
            <person name="Anda M."/>
            <person name="Iwasaki W."/>
        </authorList>
    </citation>
    <scope>NUCLEOTIDE SEQUENCE [LARGE SCALE GENOMIC DNA]</scope>
    <source>
        <strain evidence="9 10">NBRC 15940</strain>
    </source>
</reference>
<dbReference type="InterPro" id="IPR001789">
    <property type="entry name" value="Sig_transdc_resp-reg_receiver"/>
</dbReference>
<dbReference type="InterPro" id="IPR036390">
    <property type="entry name" value="WH_DNA-bd_sf"/>
</dbReference>
<dbReference type="InterPro" id="IPR036388">
    <property type="entry name" value="WH-like_DNA-bd_sf"/>
</dbReference>
<organism evidence="9 10">
    <name type="scientific">Persicobacter diffluens</name>
    <dbReference type="NCBI Taxonomy" id="981"/>
    <lineage>
        <taxon>Bacteria</taxon>
        <taxon>Pseudomonadati</taxon>
        <taxon>Bacteroidota</taxon>
        <taxon>Cytophagia</taxon>
        <taxon>Cytophagales</taxon>
        <taxon>Persicobacteraceae</taxon>
        <taxon>Persicobacter</taxon>
    </lineage>
</organism>
<dbReference type="GO" id="GO:0006355">
    <property type="term" value="P:regulation of DNA-templated transcription"/>
    <property type="evidence" value="ECO:0007669"/>
    <property type="project" value="InterPro"/>
</dbReference>
<feature type="modified residue" description="4-aspartylphosphate" evidence="5">
    <location>
        <position position="52"/>
    </location>
</feature>
<evidence type="ECO:0000256" key="3">
    <source>
        <dbReference type="ARBA" id="ARBA00023125"/>
    </source>
</evidence>
<dbReference type="GO" id="GO:0003677">
    <property type="term" value="F:DNA binding"/>
    <property type="evidence" value="ECO:0007669"/>
    <property type="project" value="UniProtKB-KW"/>
</dbReference>
<feature type="domain" description="HTH crp-type" evidence="8">
    <location>
        <begin position="273"/>
        <end position="345"/>
    </location>
</feature>
<dbReference type="PRINTS" id="PR00034">
    <property type="entry name" value="HTHCRP"/>
</dbReference>
<accession>A0AAN5AJM5</accession>
<dbReference type="Pfam" id="PF00027">
    <property type="entry name" value="cNMP_binding"/>
    <property type="match status" value="1"/>
</dbReference>
<dbReference type="Gene3D" id="1.10.10.10">
    <property type="entry name" value="Winged helix-like DNA-binding domain superfamily/Winged helix DNA-binding domain"/>
    <property type="match status" value="1"/>
</dbReference>
<dbReference type="PROSITE" id="PS50042">
    <property type="entry name" value="CNMP_BINDING_3"/>
    <property type="match status" value="1"/>
</dbReference>
<evidence type="ECO:0000256" key="5">
    <source>
        <dbReference type="PROSITE-ProRule" id="PRU00169"/>
    </source>
</evidence>